<comment type="caution">
    <text evidence="2">The sequence shown here is derived from an EMBL/GenBank/DDBJ whole genome shotgun (WGS) entry which is preliminary data.</text>
</comment>
<evidence type="ECO:0000256" key="1">
    <source>
        <dbReference type="SAM" id="MobiDB-lite"/>
    </source>
</evidence>
<dbReference type="RefSeq" id="WP_345417684.1">
    <property type="nucleotide sequence ID" value="NZ_BAABHO010000028.1"/>
</dbReference>
<accession>A0ABP9BIH2</accession>
<protein>
    <recommendedName>
        <fullName evidence="4">Plasmid replication, integration and excision activator</fullName>
    </recommendedName>
</protein>
<proteinExistence type="predicted"/>
<feature type="compositionally biased region" description="Low complexity" evidence="1">
    <location>
        <begin position="138"/>
        <end position="161"/>
    </location>
</feature>
<dbReference type="EMBL" id="BAABHO010000028">
    <property type="protein sequence ID" value="GAA4795946.1"/>
    <property type="molecule type" value="Genomic_DNA"/>
</dbReference>
<organism evidence="2 3">
    <name type="scientific">Actinomycetospora chlora</name>
    <dbReference type="NCBI Taxonomy" id="663608"/>
    <lineage>
        <taxon>Bacteria</taxon>
        <taxon>Bacillati</taxon>
        <taxon>Actinomycetota</taxon>
        <taxon>Actinomycetes</taxon>
        <taxon>Pseudonocardiales</taxon>
        <taxon>Pseudonocardiaceae</taxon>
        <taxon>Actinomycetospora</taxon>
    </lineage>
</organism>
<sequence length="170" mass="18036">MAVPYGQRFPVEFETVFPQGGLMMGEVSAVTEYQSREDRAKGRPVRQQVDEETGKRMWRVTVSDPSATREADKSVSVTVLAEHQPVPPDGIEVAPGIVVRPIEFEGMTAAPKLEGQGEYKRLGYTLRATGMRTPAGQGAPAPRSSSRGPGAPGPASTPSSGQDPTDGKAA</sequence>
<feature type="region of interest" description="Disordered" evidence="1">
    <location>
        <begin position="126"/>
        <end position="170"/>
    </location>
</feature>
<gene>
    <name evidence="2" type="ORF">GCM10023200_35020</name>
</gene>
<dbReference type="Proteomes" id="UP001500928">
    <property type="component" value="Unassembled WGS sequence"/>
</dbReference>
<evidence type="ECO:0008006" key="4">
    <source>
        <dbReference type="Google" id="ProtNLM"/>
    </source>
</evidence>
<feature type="region of interest" description="Disordered" evidence="1">
    <location>
        <begin position="34"/>
        <end position="56"/>
    </location>
</feature>
<reference evidence="3" key="1">
    <citation type="journal article" date="2019" name="Int. J. Syst. Evol. Microbiol.">
        <title>The Global Catalogue of Microorganisms (GCM) 10K type strain sequencing project: providing services to taxonomists for standard genome sequencing and annotation.</title>
        <authorList>
            <consortium name="The Broad Institute Genomics Platform"/>
            <consortium name="The Broad Institute Genome Sequencing Center for Infectious Disease"/>
            <person name="Wu L."/>
            <person name="Ma J."/>
        </authorList>
    </citation>
    <scope>NUCLEOTIDE SEQUENCE [LARGE SCALE GENOMIC DNA]</scope>
    <source>
        <strain evidence="3">JCM 17979</strain>
    </source>
</reference>
<name>A0ABP9BIH2_9PSEU</name>
<keyword evidence="3" id="KW-1185">Reference proteome</keyword>
<evidence type="ECO:0000313" key="3">
    <source>
        <dbReference type="Proteomes" id="UP001500928"/>
    </source>
</evidence>
<evidence type="ECO:0000313" key="2">
    <source>
        <dbReference type="EMBL" id="GAA4795946.1"/>
    </source>
</evidence>